<evidence type="ECO:0000259" key="3">
    <source>
        <dbReference type="PROSITE" id="PS51253"/>
    </source>
</evidence>
<dbReference type="HOGENOM" id="CLU_018294_0_3_1"/>
<feature type="domain" description="HTH CENPB-type" evidence="3">
    <location>
        <begin position="78"/>
        <end position="152"/>
    </location>
</feature>
<dbReference type="Pfam" id="PF18107">
    <property type="entry name" value="HTH_ABP1_N"/>
    <property type="match status" value="1"/>
</dbReference>
<organism evidence="4 5">
    <name type="scientific">Claviceps purpurea (strain 20.1)</name>
    <name type="common">Ergot fungus</name>
    <name type="synonym">Sphacelia segetum</name>
    <dbReference type="NCBI Taxonomy" id="1111077"/>
    <lineage>
        <taxon>Eukaryota</taxon>
        <taxon>Fungi</taxon>
        <taxon>Dikarya</taxon>
        <taxon>Ascomycota</taxon>
        <taxon>Pezizomycotina</taxon>
        <taxon>Sordariomycetes</taxon>
        <taxon>Hypocreomycetidae</taxon>
        <taxon>Hypocreales</taxon>
        <taxon>Clavicipitaceae</taxon>
        <taxon>Claviceps</taxon>
    </lineage>
</organism>
<dbReference type="Pfam" id="PF03184">
    <property type="entry name" value="DDE_1"/>
    <property type="match status" value="1"/>
</dbReference>
<feature type="region of interest" description="Disordered" evidence="2">
    <location>
        <begin position="469"/>
        <end position="492"/>
    </location>
</feature>
<dbReference type="InterPro" id="IPR009057">
    <property type="entry name" value="Homeodomain-like_sf"/>
</dbReference>
<evidence type="ECO:0000256" key="1">
    <source>
        <dbReference type="ARBA" id="ARBA00023125"/>
    </source>
</evidence>
<dbReference type="SUPFAM" id="SSF46689">
    <property type="entry name" value="Homeodomain-like"/>
    <property type="match status" value="2"/>
</dbReference>
<evidence type="ECO:0000256" key="2">
    <source>
        <dbReference type="SAM" id="MobiDB-lite"/>
    </source>
</evidence>
<gene>
    <name evidence="4" type="ORF">CPUR_00470</name>
</gene>
<dbReference type="Proteomes" id="UP000016801">
    <property type="component" value="Unassembled WGS sequence"/>
</dbReference>
<evidence type="ECO:0000313" key="5">
    <source>
        <dbReference type="Proteomes" id="UP000016801"/>
    </source>
</evidence>
<dbReference type="VEuPathDB" id="FungiDB:CPUR_00470"/>
<dbReference type="GO" id="GO:0003677">
    <property type="term" value="F:DNA binding"/>
    <property type="evidence" value="ECO:0007669"/>
    <property type="project" value="UniProtKB-KW"/>
</dbReference>
<dbReference type="OrthoDB" id="125347at2759"/>
<dbReference type="eggNOG" id="KOG3105">
    <property type="taxonomic scope" value="Eukaryota"/>
</dbReference>
<dbReference type="InterPro" id="IPR041188">
    <property type="entry name" value="HTH_ABP1_N"/>
</dbReference>
<dbReference type="Gene3D" id="1.10.10.60">
    <property type="entry name" value="Homeodomain-like"/>
    <property type="match status" value="2"/>
</dbReference>
<reference evidence="4 5" key="1">
    <citation type="journal article" date="2013" name="PLoS Genet.">
        <title>Plant-symbiotic fungi as chemical engineers: Multi-genome analysis of the Clavicipitaceae reveals dynamics of alkaloid loci.</title>
        <authorList>
            <person name="Schardl C.L."/>
            <person name="Young C.A."/>
            <person name="Hesse U."/>
            <person name="Amyotte S.G."/>
            <person name="Andreeva K."/>
            <person name="Calie P.J."/>
            <person name="Fleetwood D.J."/>
            <person name="Haws D.C."/>
            <person name="Moore N."/>
            <person name="Oeser B."/>
            <person name="Panaccione D.G."/>
            <person name="Schweri K.K."/>
            <person name="Voisey C.R."/>
            <person name="Farman M.L."/>
            <person name="Jaromczyk J.W."/>
            <person name="Roe B.A."/>
            <person name="O'Sullivan D.M."/>
            <person name="Scott B."/>
            <person name="Tudzynski P."/>
            <person name="An Z."/>
            <person name="Arnaoudova E.G."/>
            <person name="Bullock C.T."/>
            <person name="Charlton N.D."/>
            <person name="Chen L."/>
            <person name="Cox M."/>
            <person name="Dinkins R.D."/>
            <person name="Florea S."/>
            <person name="Glenn A.E."/>
            <person name="Gordon A."/>
            <person name="Gueldener U."/>
            <person name="Harris D.R."/>
            <person name="Hollin W."/>
            <person name="Jaromczyk J."/>
            <person name="Johnson R.D."/>
            <person name="Khan A.K."/>
            <person name="Leistner E."/>
            <person name="Leuchtmann A."/>
            <person name="Li C."/>
            <person name="Liu J."/>
            <person name="Liu J."/>
            <person name="Liu M."/>
            <person name="Mace W."/>
            <person name="Machado C."/>
            <person name="Nagabhyru P."/>
            <person name="Pan J."/>
            <person name="Schmid J."/>
            <person name="Sugawara K."/>
            <person name="Steiner U."/>
            <person name="Takach J.E."/>
            <person name="Tanaka E."/>
            <person name="Webb J.S."/>
            <person name="Wilson E.V."/>
            <person name="Wiseman J.L."/>
            <person name="Yoshida R."/>
            <person name="Zeng Z."/>
        </authorList>
    </citation>
    <scope>NUCLEOTIDE SEQUENCE [LARGE SCALE GENOMIC DNA]</scope>
    <source>
        <strain evidence="4 5">20.1</strain>
    </source>
</reference>
<dbReference type="InterPro" id="IPR050863">
    <property type="entry name" value="CenT-Element_Derived"/>
</dbReference>
<dbReference type="InterPro" id="IPR006600">
    <property type="entry name" value="HTH_CenpB_DNA-bd_dom"/>
</dbReference>
<dbReference type="GO" id="GO:0005634">
    <property type="term" value="C:nucleus"/>
    <property type="evidence" value="ECO:0007669"/>
    <property type="project" value="TreeGrafter"/>
</dbReference>
<name>M1W516_CLAP2</name>
<accession>M1W516</accession>
<dbReference type="PANTHER" id="PTHR19303">
    <property type="entry name" value="TRANSPOSON"/>
    <property type="match status" value="1"/>
</dbReference>
<dbReference type="AlphaFoldDB" id="M1W516"/>
<dbReference type="STRING" id="1111077.M1W516"/>
<evidence type="ECO:0000313" key="4">
    <source>
        <dbReference type="EMBL" id="CCE26998.1"/>
    </source>
</evidence>
<dbReference type="Pfam" id="PF03221">
    <property type="entry name" value="HTH_Tnp_Tc5"/>
    <property type="match status" value="1"/>
</dbReference>
<keyword evidence="1" id="KW-0238">DNA-binding</keyword>
<dbReference type="PROSITE" id="PS51253">
    <property type="entry name" value="HTH_CENPB"/>
    <property type="match status" value="1"/>
</dbReference>
<dbReference type="EMBL" id="CAGA01000002">
    <property type="protein sequence ID" value="CCE26998.1"/>
    <property type="molecule type" value="Genomic_DNA"/>
</dbReference>
<proteinExistence type="predicted"/>
<protein>
    <recommendedName>
        <fullName evidence="3">HTH CENPB-type domain-containing protein</fullName>
    </recommendedName>
</protein>
<keyword evidence="5" id="KW-1185">Reference proteome</keyword>
<sequence>MAPTTPAKPTKRKRVPITIGQRKALRKHHAEYPSLKQTSLAVWFEEQFGHRPSPATISESLSVKFKELDDPTQHFKSSSTKLRKEHWQELEIALLTWRQRFGAEDTITTDLLREVANGFWNKLLVYQRKELPDFNNGWLDKFGKRQDKKHGESGAVDDSAVLDQLIAVRSIIAQYRPEDVYNCDETGLVWNSTLEKALSTQKKAETKPLNSQITALFTCNSTGTDKPPPWFIGNTIKPRAFGRNRVIPSHLECVYKHNGKAWMTGWIFREYLQWFDDYIGQSKPGKEVLLLIDNFSGHVAAVEALDLAQSSLKHIKIEWLPSNIASKYQPLDQGIIKAYKSQYKRRWLYYMLDEYGAGRNPHETMDILKAIKWSLTAWNMVTPQTIADCWYRSTLIARPDDLLRPPVPSQPAQTIECIAEVSALLTELKKRRRIKKAMSVEAFLNPVDELVFDRSVASDDLVDDIASQLNPLDQHQVEDGGEESSEPETPVPIQDVLEALPKIRLLIEQQEKPDPLDLGLLHQLDCFESRLHKRKYAAAGRPR</sequence>
<dbReference type="PANTHER" id="PTHR19303:SF73">
    <property type="entry name" value="PROTEIN PDC2"/>
    <property type="match status" value="1"/>
</dbReference>
<comment type="caution">
    <text evidence="4">The sequence shown here is derived from an EMBL/GenBank/DDBJ whole genome shotgun (WGS) entry which is preliminary data.</text>
</comment>
<dbReference type="InterPro" id="IPR004875">
    <property type="entry name" value="DDE_SF_endonuclease_dom"/>
</dbReference>